<evidence type="ECO:0000313" key="18">
    <source>
        <dbReference type="EMBL" id="ECY5342189.1"/>
    </source>
</evidence>
<dbReference type="InterPro" id="IPR029063">
    <property type="entry name" value="SAM-dependent_MTases_sf"/>
</dbReference>
<evidence type="ECO:0000256" key="1">
    <source>
        <dbReference type="ARBA" id="ARBA00004953"/>
    </source>
</evidence>
<keyword evidence="4 21" id="KW-0808">Transferase</keyword>
<dbReference type="Proteomes" id="UP000839616">
    <property type="component" value="Unassembled WGS sequence"/>
</dbReference>
<evidence type="ECO:0000256" key="4">
    <source>
        <dbReference type="ARBA" id="ARBA00022679"/>
    </source>
</evidence>
<dbReference type="EMBL" id="AAIGQE010000005">
    <property type="protein sequence ID" value="ECE0295339.1"/>
    <property type="molecule type" value="Genomic_DNA"/>
</dbReference>
<dbReference type="InterPro" id="IPR050714">
    <property type="entry name" value="Cobalamin_biosynth_MTase"/>
</dbReference>
<evidence type="ECO:0000313" key="16">
    <source>
        <dbReference type="EMBL" id="ECV8762619.1"/>
    </source>
</evidence>
<keyword evidence="5" id="KW-0949">S-adenosyl-L-methionine</keyword>
<evidence type="ECO:0000313" key="22">
    <source>
        <dbReference type="EMBL" id="KTZ12400.1"/>
    </source>
</evidence>
<dbReference type="EMBL" id="DAAFPQ010000012">
    <property type="protein sequence ID" value="HAB0972005.1"/>
    <property type="molecule type" value="Genomic_DNA"/>
</dbReference>
<evidence type="ECO:0000313" key="10">
    <source>
        <dbReference type="EMBL" id="EBW5463700.1"/>
    </source>
</evidence>
<dbReference type="GO" id="GO:0008276">
    <property type="term" value="F:protein methyltransferase activity"/>
    <property type="evidence" value="ECO:0007669"/>
    <property type="project" value="InterPro"/>
</dbReference>
<dbReference type="EMBL" id="AAKRET010000017">
    <property type="protein sequence ID" value="ECU8355178.1"/>
    <property type="molecule type" value="Genomic_DNA"/>
</dbReference>
<dbReference type="CDD" id="cd02440">
    <property type="entry name" value="AdoMet_MTases"/>
    <property type="match status" value="1"/>
</dbReference>
<dbReference type="EMBL" id="AAKUOT010000039">
    <property type="protein sequence ID" value="ECV8762619.1"/>
    <property type="molecule type" value="Genomic_DNA"/>
</dbReference>
<dbReference type="Proteomes" id="UP000839908">
    <property type="component" value="Unassembled WGS sequence"/>
</dbReference>
<reference evidence="7 25" key="2">
    <citation type="journal article" date="2015" name="Genome Announc.">
        <title>Complete Genome Sequencing of a Multidrug-Resistant and Human-Invasive Salmonella enterica Serovar Typhimurium Strain of the Emerging Sequence Type 213 Genotype.</title>
        <authorList>
            <person name="Calva E."/>
            <person name="Silva C."/>
            <person name="Zaidi M.B."/>
            <person name="Sanchez-Flores A."/>
            <person name="Estrada K."/>
            <person name="Silva G.G."/>
            <person name="Soto-Jimenez L.M."/>
            <person name="Wiesner M."/>
            <person name="Fernandez-Mora M."/>
            <person name="Edwards R.A."/>
            <person name="Vinuesa P."/>
        </authorList>
    </citation>
    <scope>NUCLEOTIDE SEQUENCE [LARGE SCALE GENOMIC DNA]</scope>
    <source>
        <strain evidence="7 25">YU39</strain>
    </source>
</reference>
<evidence type="ECO:0000256" key="2">
    <source>
        <dbReference type="ARBA" id="ARBA00022573"/>
    </source>
</evidence>
<reference evidence="19" key="4">
    <citation type="submission" date="2018-07" db="EMBL/GenBank/DDBJ databases">
        <authorList>
            <consortium name="PulseNet: The National Subtyping Network for Foodborne Disease Surveillance"/>
            <person name="Tarr C.L."/>
            <person name="Trees E."/>
            <person name="Katz L.S."/>
            <person name="Carleton-Romer H.A."/>
            <person name="Stroika S."/>
            <person name="Kucerova Z."/>
            <person name="Roache K.F."/>
            <person name="Sabol A.L."/>
            <person name="Besser J."/>
            <person name="Gerner-Smidt P."/>
        </authorList>
    </citation>
    <scope>NUCLEOTIDE SEQUENCE [LARGE SCALE GENOMIC DNA]</scope>
    <source>
        <strain evidence="15">PNUSAS008736</strain>
        <strain evidence="19">PNUSAS016739</strain>
    </source>
</reference>
<organism evidence="21">
    <name type="scientific">Salmonella typhimurium</name>
    <dbReference type="NCBI Taxonomy" id="90371"/>
    <lineage>
        <taxon>Bacteria</taxon>
        <taxon>Pseudomonadati</taxon>
        <taxon>Pseudomonadota</taxon>
        <taxon>Gammaproteobacteria</taxon>
        <taxon>Enterobacterales</taxon>
        <taxon>Enterobacteriaceae</taxon>
        <taxon>Salmonella</taxon>
    </lineage>
</organism>
<evidence type="ECO:0000313" key="7">
    <source>
        <dbReference type="EMBL" id="AKH07729.1"/>
    </source>
</evidence>
<dbReference type="RefSeq" id="WP_000650985.1">
    <property type="nucleotide sequence ID" value="NZ_AP023291.1"/>
</dbReference>
<dbReference type="PATRIC" id="fig|59201.121.peg.1787"/>
<dbReference type="EMBL" id="AAKVET010000008">
    <property type="protein sequence ID" value="ECW0640725.1"/>
    <property type="molecule type" value="Genomic_DNA"/>
</dbReference>
<name>A0A0D6FIH0_SALTM</name>
<dbReference type="NCBIfam" id="TIGR02469">
    <property type="entry name" value="CbiT"/>
    <property type="match status" value="1"/>
</dbReference>
<dbReference type="Proteomes" id="UP000839617">
    <property type="component" value="Unassembled WGS sequence"/>
</dbReference>
<dbReference type="EMBL" id="AAHIPE010000015">
    <property type="protein sequence ID" value="EBW5463700.1"/>
    <property type="molecule type" value="Genomic_DNA"/>
</dbReference>
<protein>
    <submittedName>
        <fullName evidence="8">Cobalt-precorrin-6B (C(15))-methyltransferase (Decarboxylating)</fullName>
    </submittedName>
    <submittedName>
        <fullName evidence="7">Cobalt-precorrin-6Y C(15)-methyltransferase</fullName>
    </submittedName>
    <submittedName>
        <fullName evidence="21">Decarboxylating cobalt-precorrin-6B (C(15))-methyltransferase</fullName>
    </submittedName>
</protein>
<dbReference type="EMBL" id="RSUA01000016">
    <property type="protein sequence ID" value="MIT49300.1"/>
    <property type="molecule type" value="Genomic_DNA"/>
</dbReference>
<dbReference type="Proteomes" id="UP000839581">
    <property type="component" value="Unassembled WGS sequence"/>
</dbReference>
<accession>A0A0F7J7S9</accession>
<evidence type="ECO:0000256" key="3">
    <source>
        <dbReference type="ARBA" id="ARBA00022603"/>
    </source>
</evidence>
<dbReference type="EMBL" id="RVDJ01000021">
    <property type="protein sequence ID" value="MLP87301.1"/>
    <property type="molecule type" value="Genomic_DNA"/>
</dbReference>
<evidence type="ECO:0000313" key="17">
    <source>
        <dbReference type="EMBL" id="ECW0640725.1"/>
    </source>
</evidence>
<evidence type="ECO:0000313" key="12">
    <source>
        <dbReference type="EMBL" id="EBZ6922745.1"/>
    </source>
</evidence>
<dbReference type="OMA" id="RCKFVYA"/>
<keyword evidence="2" id="KW-0169">Cobalamin biosynthesis</keyword>
<evidence type="ECO:0000313" key="20">
    <source>
        <dbReference type="EMBL" id="HAB0972005.1"/>
    </source>
</evidence>
<dbReference type="Proteomes" id="UP000839907">
    <property type="component" value="Unassembled WGS sequence"/>
</dbReference>
<dbReference type="eggNOG" id="COG2242">
    <property type="taxonomic scope" value="Bacteria"/>
</dbReference>
<dbReference type="SUPFAM" id="SSF53335">
    <property type="entry name" value="S-adenosyl-L-methionine-dependent methyltransferases"/>
    <property type="match status" value="1"/>
</dbReference>
<dbReference type="PANTHER" id="PTHR43182:SF1">
    <property type="entry name" value="COBALT-PRECORRIN-7 C(5)-METHYLTRANSFERASE"/>
    <property type="match status" value="1"/>
</dbReference>
<proteinExistence type="predicted"/>
<dbReference type="SMR" id="A0A0D6FIH0"/>
<dbReference type="Proteomes" id="UP000839914">
    <property type="component" value="Unassembled WGS sequence"/>
</dbReference>
<dbReference type="Proteomes" id="UP000034636">
    <property type="component" value="Chromosome"/>
</dbReference>
<dbReference type="EMBL" id="CP011428">
    <property type="protein sequence ID" value="AKH07729.1"/>
    <property type="molecule type" value="Genomic_DNA"/>
</dbReference>
<gene>
    <name evidence="7" type="primary">cbiT</name>
    <name evidence="16" type="ORF">AAB27_17130</name>
    <name evidence="23" type="ORF">AU613_10470</name>
    <name evidence="18" type="ORF">AVC05_13250</name>
    <name evidence="15" type="ORF">B1P38_16600</name>
    <name evidence="13" type="ORF">CE70_09065</name>
    <name evidence="19" type="ORF">CFF59_04830</name>
    <name evidence="22" type="ORF">DD95_10895</name>
    <name evidence="8" type="ORF">DMO92_07255</name>
    <name evidence="9" type="ORF">DPF41_02715</name>
    <name evidence="10" type="ORF">DPS76_14770</name>
    <name evidence="24" type="ORF">DRM14_18580</name>
    <name evidence="11" type="ORF">DU071_18050</name>
    <name evidence="14" type="ORF">E0935_06830</name>
    <name evidence="12" type="ORF">EER35_17445</name>
    <name evidence="17" type="ORF">F3R12_12810</name>
    <name evidence="21" type="ORF">G1P87_09765</name>
    <name evidence="20" type="ORF">GB466_15730</name>
    <name evidence="7" type="ORF">SE14_02232</name>
</gene>
<evidence type="ECO:0000313" key="19">
    <source>
        <dbReference type="EMBL" id="EDI6664594.1"/>
    </source>
</evidence>
<dbReference type="Proteomes" id="UP000839595">
    <property type="component" value="Unassembled WGS sequence"/>
</dbReference>
<evidence type="ECO:0000313" key="14">
    <source>
        <dbReference type="EMBL" id="ECF1542961.1"/>
    </source>
</evidence>
<dbReference type="Proteomes" id="UP000885258">
    <property type="component" value="Unassembled WGS sequence"/>
</dbReference>
<dbReference type="Proteomes" id="UP000839915">
    <property type="component" value="Unassembled WGS sequence"/>
</dbReference>
<reference evidence="11" key="5">
    <citation type="submission" date="2018-07" db="EMBL/GenBank/DDBJ databases">
        <authorList>
            <person name="Ashton P.M."/>
            <person name="Dallman T."/>
            <person name="Nair S."/>
            <person name="De Pinna E."/>
            <person name="Peters T."/>
            <person name="Grant K."/>
        </authorList>
    </citation>
    <scope>NUCLEOTIDE SEQUENCE [LARGE SCALE GENOMIC DNA]</scope>
    <source>
        <strain evidence="9">231108</strain>
        <strain evidence="14">265852</strain>
        <strain evidence="23">29290</strain>
        <strain evidence="11">356083</strain>
        <strain evidence="10">422529</strain>
        <strain evidence="24">425567</strain>
        <strain evidence="18">43916</strain>
        <strain evidence="8">488670</strain>
        <strain evidence="12">632340</strain>
        <strain evidence="16">86846</strain>
    </source>
</reference>
<reference evidence="21" key="7">
    <citation type="submission" date="2019-01" db="EMBL/GenBank/DDBJ databases">
        <authorList>
            <consortium name="NCBI Pathogen Detection Project"/>
        </authorList>
    </citation>
    <scope>NUCLEOTIDE SEQUENCE</scope>
    <source>
        <strain evidence="20">Salmonella enterica</strain>
        <strain evidence="21">Typhimurium</strain>
    </source>
</reference>
<dbReference type="Proteomes" id="UP000054461">
    <property type="component" value="Unassembled WGS sequence"/>
</dbReference>
<evidence type="ECO:0000313" key="26">
    <source>
        <dbReference type="Proteomes" id="UP000054461"/>
    </source>
</evidence>
<dbReference type="GO" id="GO:0009236">
    <property type="term" value="P:cobalamin biosynthetic process"/>
    <property type="evidence" value="ECO:0007669"/>
    <property type="project" value="UniProtKB-UniPathway"/>
</dbReference>
<sequence>MKDELFLRGENVPMTKEAVRALALSKLELHRASHLIDVGAGTGSVSIEAALQFPSLQVTAIERNPAALRLLDENRQRFACGNIDILPGEAPMTITGKADAVFMGGSGGHLTALIDWAMGHLHPGGRLVMTFILQENLHSALAHLAHIGACRMDCVQLQLSSLTPLGAGHYFKPNNPVFVIACQKEENHVRDI</sequence>
<evidence type="ECO:0000313" key="21">
    <source>
        <dbReference type="EMBL" id="HAD6125563.1"/>
    </source>
</evidence>
<evidence type="ECO:0000313" key="24">
    <source>
        <dbReference type="EMBL" id="MLP87301.1"/>
    </source>
</evidence>
<dbReference type="NCBIfam" id="NF006138">
    <property type="entry name" value="PRK08287.1"/>
    <property type="match status" value="1"/>
</dbReference>
<reference evidence="13 27" key="6">
    <citation type="submission" date="2018-07" db="EMBL/GenBank/DDBJ databases">
        <authorList>
            <consortium name="GenomeTrakr network: Whole genome sequencing for foodborne pathogen traceback"/>
        </authorList>
    </citation>
    <scope>NUCLEOTIDE SEQUENCE [LARGE SCALE GENOMIC DNA]</scope>
    <source>
        <strain evidence="17">AUSMDU00020735</strain>
        <strain evidence="13 27">VA_WGS-00080</strain>
    </source>
</reference>
<evidence type="ECO:0000313" key="9">
    <source>
        <dbReference type="EMBL" id="EBW3627027.1"/>
    </source>
</evidence>
<dbReference type="InterPro" id="IPR014008">
    <property type="entry name" value="Cbl_synth_MTase_CbiT"/>
</dbReference>
<dbReference type="Proteomes" id="UP000839905">
    <property type="component" value="Unassembled WGS sequence"/>
</dbReference>
<evidence type="ECO:0000313" key="25">
    <source>
        <dbReference type="Proteomes" id="UP000034636"/>
    </source>
</evidence>
<dbReference type="EMBL" id="AALDNI010000026">
    <property type="protein sequence ID" value="ECY5342189.1"/>
    <property type="molecule type" value="Genomic_DNA"/>
</dbReference>
<accession>A0A0D6FIH0</accession>
<dbReference type="EMBL" id="DAAOMT010000005">
    <property type="protein sequence ID" value="HAD6125563.1"/>
    <property type="molecule type" value="Genomic_DNA"/>
</dbReference>
<evidence type="ECO:0000313" key="11">
    <source>
        <dbReference type="EMBL" id="EBY1703811.1"/>
    </source>
</evidence>
<dbReference type="PANTHER" id="PTHR43182">
    <property type="entry name" value="COBALT-PRECORRIN-6B C(15)-METHYLTRANSFERASE (DECARBOXYLATING)"/>
    <property type="match status" value="1"/>
</dbReference>
<dbReference type="EMBL" id="AAHIDF010000002">
    <property type="protein sequence ID" value="EBW3627027.1"/>
    <property type="molecule type" value="Genomic_DNA"/>
</dbReference>
<dbReference type="Proteomes" id="UP000839909">
    <property type="component" value="Unassembled WGS sequence"/>
</dbReference>
<dbReference type="EMBL" id="JYVU01000025">
    <property type="protein sequence ID" value="KTZ12400.1"/>
    <property type="molecule type" value="Genomic_DNA"/>
</dbReference>
<reference evidence="21" key="3">
    <citation type="journal article" date="2018" name="Genome Biol.">
        <title>SKESA: strategic k-mer extension for scrupulous assemblies.</title>
        <authorList>
            <person name="Souvorov A."/>
            <person name="Agarwala R."/>
            <person name="Lipman D.J."/>
        </authorList>
    </citation>
    <scope>NUCLEOTIDE SEQUENCE</scope>
    <source>
        <strain evidence="20">Salmonella enterica</strain>
        <strain evidence="21">Typhimurium</strain>
    </source>
</reference>
<dbReference type="EMBL" id="AAIKGB010000005">
    <property type="protein sequence ID" value="ECF1542961.1"/>
    <property type="molecule type" value="Genomic_DNA"/>
</dbReference>
<dbReference type="Proteomes" id="UP000338496">
    <property type="component" value="Unassembled WGS sequence"/>
</dbReference>
<dbReference type="EMBL" id="AAHNIA010000039">
    <property type="protein sequence ID" value="EBY1703811.1"/>
    <property type="molecule type" value="Genomic_DNA"/>
</dbReference>
<feature type="domain" description="Methyltransferase small" evidence="6">
    <location>
        <begin position="22"/>
        <end position="141"/>
    </location>
</feature>
<evidence type="ECO:0000313" key="8">
    <source>
        <dbReference type="EMBL" id="EBU9271871.1"/>
    </source>
</evidence>
<evidence type="ECO:0000313" key="27">
    <source>
        <dbReference type="Proteomes" id="UP000338496"/>
    </source>
</evidence>
<dbReference type="Proteomes" id="UP000839911">
    <property type="component" value="Unassembled WGS sequence"/>
</dbReference>
<dbReference type="EMBL" id="AAHDPU010000004">
    <property type="protein sequence ID" value="EBU9271871.1"/>
    <property type="molecule type" value="Genomic_DNA"/>
</dbReference>
<dbReference type="Proteomes" id="UP000885385">
    <property type="component" value="Unassembled WGS sequence"/>
</dbReference>
<reference evidence="22 26" key="1">
    <citation type="submission" date="2014-09" db="EMBL/GenBank/DDBJ databases">
        <title>Salmonella Genotype and Phenotype Association.</title>
        <authorList>
            <person name="Chen Y."/>
            <person name="Folster J."/>
            <person name="Ayers S."/>
            <person name="Kabera C."/>
            <person name="Li C."/>
            <person name="Mukherjee S."/>
            <person name="Lam C."/>
            <person name="Zhao S."/>
            <person name="McDermott P."/>
        </authorList>
    </citation>
    <scope>NUCLEOTIDE SEQUENCE [LARGE SCALE GENOMIC DNA]</scope>
    <source>
        <strain evidence="22 26">CVM N32045</strain>
    </source>
</reference>
<dbReference type="EMBL" id="AAHRYM010000025">
    <property type="protein sequence ID" value="EBZ6922745.1"/>
    <property type="molecule type" value="Genomic_DNA"/>
</dbReference>
<evidence type="ECO:0000313" key="13">
    <source>
        <dbReference type="EMBL" id="ECE0295339.1"/>
    </source>
</evidence>
<dbReference type="GO" id="GO:0032259">
    <property type="term" value="P:methylation"/>
    <property type="evidence" value="ECO:0007669"/>
    <property type="project" value="UniProtKB-KW"/>
</dbReference>
<keyword evidence="3 21" id="KW-0489">Methyltransferase</keyword>
<evidence type="ECO:0000259" key="6">
    <source>
        <dbReference type="Pfam" id="PF05175"/>
    </source>
</evidence>
<dbReference type="AlphaFoldDB" id="A0A0D6FIH0"/>
<dbReference type="KEGG" id="seni:CY43_10965"/>
<evidence type="ECO:0000256" key="5">
    <source>
        <dbReference type="ARBA" id="ARBA00022691"/>
    </source>
</evidence>
<evidence type="ECO:0000313" key="15">
    <source>
        <dbReference type="EMBL" id="ECU8355178.1"/>
    </source>
</evidence>
<dbReference type="Gene3D" id="3.40.50.150">
    <property type="entry name" value="Vaccinia Virus protein VP39"/>
    <property type="match status" value="1"/>
</dbReference>
<dbReference type="EMBL" id="AAMLUT010000002">
    <property type="protein sequence ID" value="EDI6664594.1"/>
    <property type="molecule type" value="Genomic_DNA"/>
</dbReference>
<comment type="pathway">
    <text evidence="1">Cofactor biosynthesis; adenosylcobalamin biosynthesis.</text>
</comment>
<dbReference type="InterPro" id="IPR007848">
    <property type="entry name" value="Small_mtfrase_dom"/>
</dbReference>
<dbReference type="UniPathway" id="UPA00148"/>
<evidence type="ECO:0000313" key="23">
    <source>
        <dbReference type="EMBL" id="MIT49300.1"/>
    </source>
</evidence>
<dbReference type="Pfam" id="PF05175">
    <property type="entry name" value="MTS"/>
    <property type="match status" value="1"/>
</dbReference>